<reference evidence="8" key="1">
    <citation type="journal article" date="2021" name="Nat. Commun.">
        <title>Genetic determinants of endophytism in the Arabidopsis root mycobiome.</title>
        <authorList>
            <person name="Mesny F."/>
            <person name="Miyauchi S."/>
            <person name="Thiergart T."/>
            <person name="Pickel B."/>
            <person name="Atanasova L."/>
            <person name="Karlsson M."/>
            <person name="Huettel B."/>
            <person name="Barry K.W."/>
            <person name="Haridas S."/>
            <person name="Chen C."/>
            <person name="Bauer D."/>
            <person name="Andreopoulos W."/>
            <person name="Pangilinan J."/>
            <person name="LaButti K."/>
            <person name="Riley R."/>
            <person name="Lipzen A."/>
            <person name="Clum A."/>
            <person name="Drula E."/>
            <person name="Henrissat B."/>
            <person name="Kohler A."/>
            <person name="Grigoriev I.V."/>
            <person name="Martin F.M."/>
            <person name="Hacquard S."/>
        </authorList>
    </citation>
    <scope>NUCLEOTIDE SEQUENCE</scope>
    <source>
        <strain evidence="8">MPI-CAGE-AT-0016</strain>
    </source>
</reference>
<evidence type="ECO:0000256" key="6">
    <source>
        <dbReference type="ARBA" id="ARBA00023033"/>
    </source>
</evidence>
<keyword evidence="3 7" id="KW-0349">Heme</keyword>
<dbReference type="PRINTS" id="PR00465">
    <property type="entry name" value="EP450IV"/>
</dbReference>
<dbReference type="Gene3D" id="1.10.630.10">
    <property type="entry name" value="Cytochrome P450"/>
    <property type="match status" value="2"/>
</dbReference>
<feature type="binding site" description="axial binding residue" evidence="7">
    <location>
        <position position="315"/>
    </location>
    <ligand>
        <name>heme</name>
        <dbReference type="ChEBI" id="CHEBI:30413"/>
    </ligand>
    <ligandPart>
        <name>Fe</name>
        <dbReference type="ChEBI" id="CHEBI:18248"/>
    </ligandPart>
</feature>
<dbReference type="EMBL" id="JAGPXD010000007">
    <property type="protein sequence ID" value="KAH7347167.1"/>
    <property type="molecule type" value="Genomic_DNA"/>
</dbReference>
<evidence type="ECO:0000313" key="9">
    <source>
        <dbReference type="Proteomes" id="UP000813385"/>
    </source>
</evidence>
<name>A0A8K0T3L3_9PEZI</name>
<accession>A0A8K0T3L3</accession>
<dbReference type="GO" id="GO:0016705">
    <property type="term" value="F:oxidoreductase activity, acting on paired donors, with incorporation or reduction of molecular oxygen"/>
    <property type="evidence" value="ECO:0007669"/>
    <property type="project" value="InterPro"/>
</dbReference>
<dbReference type="GO" id="GO:0004497">
    <property type="term" value="F:monooxygenase activity"/>
    <property type="evidence" value="ECO:0007669"/>
    <property type="project" value="UniProtKB-KW"/>
</dbReference>
<dbReference type="Pfam" id="PF00067">
    <property type="entry name" value="p450"/>
    <property type="match status" value="1"/>
</dbReference>
<evidence type="ECO:0000256" key="3">
    <source>
        <dbReference type="ARBA" id="ARBA00022617"/>
    </source>
</evidence>
<dbReference type="GO" id="GO:0020037">
    <property type="term" value="F:heme binding"/>
    <property type="evidence" value="ECO:0007669"/>
    <property type="project" value="InterPro"/>
</dbReference>
<dbReference type="OrthoDB" id="3934656at2759"/>
<comment type="cofactor">
    <cofactor evidence="1 7">
        <name>heme</name>
        <dbReference type="ChEBI" id="CHEBI:30413"/>
    </cofactor>
</comment>
<keyword evidence="6" id="KW-0560">Oxidoreductase</keyword>
<keyword evidence="6" id="KW-0503">Monooxygenase</keyword>
<keyword evidence="4 7" id="KW-0479">Metal-binding</keyword>
<dbReference type="InterPro" id="IPR036396">
    <property type="entry name" value="Cyt_P450_sf"/>
</dbReference>
<keyword evidence="9" id="KW-1185">Reference proteome</keyword>
<dbReference type="SUPFAM" id="SSF48264">
    <property type="entry name" value="Cytochrome P450"/>
    <property type="match status" value="1"/>
</dbReference>
<dbReference type="AlphaFoldDB" id="A0A8K0T3L3"/>
<proteinExistence type="inferred from homology"/>
<evidence type="ECO:0000256" key="7">
    <source>
        <dbReference type="PIRSR" id="PIRSR602403-1"/>
    </source>
</evidence>
<dbReference type="InterPro" id="IPR050121">
    <property type="entry name" value="Cytochrome_P450_monoxygenase"/>
</dbReference>
<dbReference type="PANTHER" id="PTHR24305">
    <property type="entry name" value="CYTOCHROME P450"/>
    <property type="match status" value="1"/>
</dbReference>
<evidence type="ECO:0000256" key="2">
    <source>
        <dbReference type="ARBA" id="ARBA00010617"/>
    </source>
</evidence>
<gene>
    <name evidence="8" type="ORF">B0T11DRAFT_302419</name>
</gene>
<evidence type="ECO:0000256" key="4">
    <source>
        <dbReference type="ARBA" id="ARBA00022723"/>
    </source>
</evidence>
<dbReference type="PRINTS" id="PR00385">
    <property type="entry name" value="P450"/>
</dbReference>
<organism evidence="8 9">
    <name type="scientific">Plectosphaerella cucumerina</name>
    <dbReference type="NCBI Taxonomy" id="40658"/>
    <lineage>
        <taxon>Eukaryota</taxon>
        <taxon>Fungi</taxon>
        <taxon>Dikarya</taxon>
        <taxon>Ascomycota</taxon>
        <taxon>Pezizomycotina</taxon>
        <taxon>Sordariomycetes</taxon>
        <taxon>Hypocreomycetidae</taxon>
        <taxon>Glomerellales</taxon>
        <taxon>Plectosphaerellaceae</taxon>
        <taxon>Plectosphaerella</taxon>
    </lineage>
</organism>
<keyword evidence="5 7" id="KW-0408">Iron</keyword>
<dbReference type="GO" id="GO:0005506">
    <property type="term" value="F:iron ion binding"/>
    <property type="evidence" value="ECO:0007669"/>
    <property type="project" value="InterPro"/>
</dbReference>
<protein>
    <submittedName>
        <fullName evidence="8">Cytochrome P450</fullName>
    </submittedName>
</protein>
<comment type="similarity">
    <text evidence="2">Belongs to the cytochrome P450 family.</text>
</comment>
<dbReference type="InterPro" id="IPR001128">
    <property type="entry name" value="Cyt_P450"/>
</dbReference>
<dbReference type="PANTHER" id="PTHR24305:SF232">
    <property type="entry name" value="P450, PUTATIVE (EUROFUNG)-RELATED"/>
    <property type="match status" value="1"/>
</dbReference>
<evidence type="ECO:0000313" key="8">
    <source>
        <dbReference type="EMBL" id="KAH7347167.1"/>
    </source>
</evidence>
<evidence type="ECO:0000256" key="1">
    <source>
        <dbReference type="ARBA" id="ARBA00001971"/>
    </source>
</evidence>
<dbReference type="Proteomes" id="UP000813385">
    <property type="component" value="Unassembled WGS sequence"/>
</dbReference>
<comment type="caution">
    <text evidence="8">The sequence shown here is derived from an EMBL/GenBank/DDBJ whole genome shotgun (WGS) entry which is preliminary data.</text>
</comment>
<evidence type="ECO:0000256" key="5">
    <source>
        <dbReference type="ARBA" id="ARBA00023004"/>
    </source>
</evidence>
<dbReference type="InterPro" id="IPR002403">
    <property type="entry name" value="Cyt_P450_E_grp-IV"/>
</dbReference>
<sequence>MTGDLLGVLLPLRMPQIAALGALAWVTKCVWSHATSPLKRYPGPYLAGWTNLWRFYHVLPLDSHLVVEALHDKYEPVDPSLVKTISKYQDDWVKTEFYHGGSTRSWSGKVTYNIFGLSDRQDHANVKKPIGMLYSPANALAIEGHVDKAISRFWEELEARFIDGSNADTSCALEEWFLYCNQQFGYMKHGRDFDGTLTDSEMTMSYLSRHPRKLPYLGAIIRECIRLHPAVEMPLERYVPEGGLRLPDGSLVPAGSMVGINSYLVNRTAVFGEDPDVFRPERWLRGSGEGPGEYQSRLTAMHNADLTFGAGSRICSGRHIANLELYKLIATLVIRYEVGLVDPKKTWEVKHGGFLRQSGVNVRLQRR</sequence>